<evidence type="ECO:0000313" key="7">
    <source>
        <dbReference type="Proteomes" id="UP000578531"/>
    </source>
</evidence>
<keyword evidence="1" id="KW-0479">Metal-binding</keyword>
<dbReference type="GeneID" id="59290759"/>
<evidence type="ECO:0000256" key="4">
    <source>
        <dbReference type="SAM" id="MobiDB-lite"/>
    </source>
</evidence>
<feature type="compositionally biased region" description="Basic and acidic residues" evidence="4">
    <location>
        <begin position="204"/>
        <end position="217"/>
    </location>
</feature>
<feature type="domain" description="Zinc finger PHD-type" evidence="5">
    <location>
        <begin position="28"/>
        <end position="74"/>
    </location>
</feature>
<dbReference type="InterPro" id="IPR001965">
    <property type="entry name" value="Znf_PHD"/>
</dbReference>
<dbReference type="PROSITE" id="PS01359">
    <property type="entry name" value="ZF_PHD_1"/>
    <property type="match status" value="1"/>
</dbReference>
<evidence type="ECO:0000313" key="6">
    <source>
        <dbReference type="EMBL" id="KAF6232668.1"/>
    </source>
</evidence>
<dbReference type="AlphaFoldDB" id="A0A8H6FQ53"/>
<evidence type="ECO:0000259" key="5">
    <source>
        <dbReference type="SMART" id="SM00249"/>
    </source>
</evidence>
<dbReference type="RefSeq" id="XP_037162094.1">
    <property type="nucleotide sequence ID" value="XM_037311000.1"/>
</dbReference>
<dbReference type="OrthoDB" id="5417730at2759"/>
<sequence length="365" mass="39271">MTLVPQPSTSEAAKSDSERSSLDEAVYGCTCGTPDASVNWICCDNDDCPVRWYHWECAGVTEEPSGDWLCSMCGLRSTKGAELGKQRRGAKTPMFPKLGKTAATAFNGTLNRENKSGRGVADKTHVGAKKGVAVRKAPPKKKKSKWIGWVEMTSEGEEEHKESVFAAQGAVNVADGRRTKARATQSMERPTRSRTLGGTSKQAAKGEKGARRESEEGKPDEEDRTQTAEPRNQYEYLEPVPRLPKRTPTNAVGASIPPPDVFAEATNPTTPALSTPATHSPASALPDSSEDSTFAITVRHPSEVPPAPPASGAAMVIDTEEQGWTPLITSVAPDGGSSVDYWSYRTNTWCTIPLSAIRSTLPRLL</sequence>
<dbReference type="InterPro" id="IPR011011">
    <property type="entry name" value="Znf_FYVE_PHD"/>
</dbReference>
<feature type="compositionally biased region" description="Polar residues" evidence="4">
    <location>
        <begin position="182"/>
        <end position="202"/>
    </location>
</feature>
<dbReference type="GO" id="GO:0008270">
    <property type="term" value="F:zinc ion binding"/>
    <property type="evidence" value="ECO:0007669"/>
    <property type="project" value="UniProtKB-KW"/>
</dbReference>
<dbReference type="Proteomes" id="UP000578531">
    <property type="component" value="Unassembled WGS sequence"/>
</dbReference>
<gene>
    <name evidence="6" type="ORF">HO173_009107</name>
</gene>
<name>A0A8H6FQ53_9LECA</name>
<feature type="compositionally biased region" description="Polar residues" evidence="4">
    <location>
        <begin position="266"/>
        <end position="281"/>
    </location>
</feature>
<organism evidence="6 7">
    <name type="scientific">Letharia columbiana</name>
    <dbReference type="NCBI Taxonomy" id="112416"/>
    <lineage>
        <taxon>Eukaryota</taxon>
        <taxon>Fungi</taxon>
        <taxon>Dikarya</taxon>
        <taxon>Ascomycota</taxon>
        <taxon>Pezizomycotina</taxon>
        <taxon>Lecanoromycetes</taxon>
        <taxon>OSLEUM clade</taxon>
        <taxon>Lecanoromycetidae</taxon>
        <taxon>Lecanorales</taxon>
        <taxon>Lecanorineae</taxon>
        <taxon>Parmeliaceae</taxon>
        <taxon>Letharia</taxon>
    </lineage>
</organism>
<evidence type="ECO:0000256" key="3">
    <source>
        <dbReference type="ARBA" id="ARBA00022833"/>
    </source>
</evidence>
<dbReference type="SUPFAM" id="SSF57903">
    <property type="entry name" value="FYVE/PHD zinc finger"/>
    <property type="match status" value="1"/>
</dbReference>
<keyword evidence="7" id="KW-1185">Reference proteome</keyword>
<evidence type="ECO:0000256" key="2">
    <source>
        <dbReference type="ARBA" id="ARBA00022771"/>
    </source>
</evidence>
<keyword evidence="3" id="KW-0862">Zinc</keyword>
<dbReference type="InterPro" id="IPR019786">
    <property type="entry name" value="Zinc_finger_PHD-type_CS"/>
</dbReference>
<dbReference type="SMART" id="SM00249">
    <property type="entry name" value="PHD"/>
    <property type="match status" value="1"/>
</dbReference>
<evidence type="ECO:0000256" key="1">
    <source>
        <dbReference type="ARBA" id="ARBA00022723"/>
    </source>
</evidence>
<proteinExistence type="predicted"/>
<keyword evidence="2" id="KW-0863">Zinc-finger</keyword>
<dbReference type="Gene3D" id="3.30.40.10">
    <property type="entry name" value="Zinc/RING finger domain, C3HC4 (zinc finger)"/>
    <property type="match status" value="1"/>
</dbReference>
<reference evidence="6 7" key="1">
    <citation type="journal article" date="2020" name="Genomics">
        <title>Complete, high-quality genomes from long-read metagenomic sequencing of two wolf lichen thalli reveals enigmatic genome architecture.</title>
        <authorList>
            <person name="McKenzie S.K."/>
            <person name="Walston R.F."/>
            <person name="Allen J.L."/>
        </authorList>
    </citation>
    <scope>NUCLEOTIDE SEQUENCE [LARGE SCALE GENOMIC DNA]</scope>
    <source>
        <strain evidence="6">WasteWater2</strain>
    </source>
</reference>
<protein>
    <recommendedName>
        <fullName evidence="5">Zinc finger PHD-type domain-containing protein</fullName>
    </recommendedName>
</protein>
<accession>A0A8H6FQ53</accession>
<comment type="caution">
    <text evidence="6">The sequence shown here is derived from an EMBL/GenBank/DDBJ whole genome shotgun (WGS) entry which is preliminary data.</text>
</comment>
<dbReference type="EMBL" id="JACCJC010000046">
    <property type="protein sequence ID" value="KAF6232668.1"/>
    <property type="molecule type" value="Genomic_DNA"/>
</dbReference>
<dbReference type="InterPro" id="IPR013083">
    <property type="entry name" value="Znf_RING/FYVE/PHD"/>
</dbReference>
<feature type="region of interest" description="Disordered" evidence="4">
    <location>
        <begin position="168"/>
        <end position="291"/>
    </location>
</feature>